<feature type="transmembrane region" description="Helical" evidence="1">
    <location>
        <begin position="39"/>
        <end position="58"/>
    </location>
</feature>
<keyword evidence="1" id="KW-0812">Transmembrane</keyword>
<sequence>YCRCRCCCNRVLLLLLLVGGCGAAAIATAGVAATLLLPLPLLLLPLILAWSTFSLGVGHRSSYGKSSPTWYCFFLAAAFPLKKSLLTPTVFFFSCSCCLSTSCFGSSCCGHLAICLLLRSLLRLASCCWSLSCRECAPPPSTASLPLHSVSASLVLFSFCCSSFSWDCSTFSSPTAAAVLLGLLLPLLISFPFVLVFLLLLLLLLCYCLPLLRVFTPFAQMLLCFAPGGECPGSCAPARDFLPCAFQQPQVPSNTRHMTRSAYSASTPCAVPSRRLLPRVATGIPKLREQEVVWLHLFLQKLLFLLSHPLLYVSGTSATGAAVVLQEGSASRKVLARQRGASSLSTQEMHHMRRLEFVRVLPSALRCGITAARPRPTDVADGAAASAPARQRIPTLLSLVWIPLQQLVLRSQQLACLLQASALFSSVIEENFSTSVPDEPVRSP</sequence>
<gene>
    <name evidence="2" type="ORF">MRATA1EN1_LOCUS30711</name>
</gene>
<feature type="transmembrane region" description="Helical" evidence="1">
    <location>
        <begin position="12"/>
        <end position="33"/>
    </location>
</feature>
<evidence type="ECO:0000313" key="3">
    <source>
        <dbReference type="Proteomes" id="UP001176941"/>
    </source>
</evidence>
<dbReference type="Proteomes" id="UP001176941">
    <property type="component" value="Unassembled WGS sequence"/>
</dbReference>
<keyword evidence="1" id="KW-1133">Transmembrane helix</keyword>
<evidence type="ECO:0000313" key="2">
    <source>
        <dbReference type="EMBL" id="CAI9149093.1"/>
    </source>
</evidence>
<accession>A0ABN8XI69</accession>
<proteinExistence type="predicted"/>
<feature type="transmembrane region" description="Helical" evidence="1">
    <location>
        <begin position="178"/>
        <end position="205"/>
    </location>
</feature>
<keyword evidence="1" id="KW-0472">Membrane</keyword>
<protein>
    <submittedName>
        <fullName evidence="2">Uncharacterized protein</fullName>
    </submittedName>
</protein>
<evidence type="ECO:0000256" key="1">
    <source>
        <dbReference type="SAM" id="Phobius"/>
    </source>
</evidence>
<dbReference type="EMBL" id="CATKSN020000122">
    <property type="protein sequence ID" value="CAI9149093.1"/>
    <property type="molecule type" value="Genomic_DNA"/>
</dbReference>
<organism evidence="2 3">
    <name type="scientific">Rangifer tarandus platyrhynchus</name>
    <name type="common">Svalbard reindeer</name>
    <dbReference type="NCBI Taxonomy" id="3082113"/>
    <lineage>
        <taxon>Eukaryota</taxon>
        <taxon>Metazoa</taxon>
        <taxon>Chordata</taxon>
        <taxon>Craniata</taxon>
        <taxon>Vertebrata</taxon>
        <taxon>Euteleostomi</taxon>
        <taxon>Mammalia</taxon>
        <taxon>Eutheria</taxon>
        <taxon>Laurasiatheria</taxon>
        <taxon>Artiodactyla</taxon>
        <taxon>Ruminantia</taxon>
        <taxon>Pecora</taxon>
        <taxon>Cervidae</taxon>
        <taxon>Odocoileinae</taxon>
        <taxon>Rangifer</taxon>
    </lineage>
</organism>
<feature type="non-terminal residue" evidence="2">
    <location>
        <position position="1"/>
    </location>
</feature>
<name>A0ABN8XI69_RANTA</name>
<keyword evidence="3" id="KW-1185">Reference proteome</keyword>
<reference evidence="2" key="1">
    <citation type="submission" date="2023-04" db="EMBL/GenBank/DDBJ databases">
        <authorList>
            <consortium name="ELIXIR-Norway"/>
        </authorList>
    </citation>
    <scope>NUCLEOTIDE SEQUENCE [LARGE SCALE GENOMIC DNA]</scope>
</reference>
<comment type="caution">
    <text evidence="2">The sequence shown here is derived from an EMBL/GenBank/DDBJ whole genome shotgun (WGS) entry which is preliminary data.</text>
</comment>
<feature type="transmembrane region" description="Helical" evidence="1">
    <location>
        <begin position="70"/>
        <end position="93"/>
    </location>
</feature>